<dbReference type="PANTHER" id="PTHR43861:SF1">
    <property type="entry name" value="TRANS-ACONITATE 2-METHYLTRANSFERASE"/>
    <property type="match status" value="1"/>
</dbReference>
<proteinExistence type="predicted"/>
<dbReference type="EMBL" id="ADTU01005134">
    <property type="status" value="NOT_ANNOTATED_CDS"/>
    <property type="molecule type" value="Genomic_DNA"/>
</dbReference>
<dbReference type="Pfam" id="PF08242">
    <property type="entry name" value="Methyltransf_12"/>
    <property type="match status" value="1"/>
</dbReference>
<name>A0A158P0J4_ATTCE</name>
<dbReference type="STRING" id="12957.A0A158P0J4"/>
<keyword evidence="3" id="KW-1185">Reference proteome</keyword>
<dbReference type="InParanoid" id="A0A158P0J4"/>
<organism evidence="2 3">
    <name type="scientific">Atta cephalotes</name>
    <name type="common">Leafcutter ant</name>
    <dbReference type="NCBI Taxonomy" id="12957"/>
    <lineage>
        <taxon>Eukaryota</taxon>
        <taxon>Metazoa</taxon>
        <taxon>Ecdysozoa</taxon>
        <taxon>Arthropoda</taxon>
        <taxon>Hexapoda</taxon>
        <taxon>Insecta</taxon>
        <taxon>Pterygota</taxon>
        <taxon>Neoptera</taxon>
        <taxon>Endopterygota</taxon>
        <taxon>Hymenoptera</taxon>
        <taxon>Apocrita</taxon>
        <taxon>Aculeata</taxon>
        <taxon>Formicoidea</taxon>
        <taxon>Formicidae</taxon>
        <taxon>Myrmicinae</taxon>
        <taxon>Atta</taxon>
    </lineage>
</organism>
<dbReference type="eggNOG" id="ENOG502S1MZ">
    <property type="taxonomic scope" value="Eukaryota"/>
</dbReference>
<dbReference type="EnsemblMetazoa" id="XM_012207912.1">
    <property type="protein sequence ID" value="XP_012063302.1"/>
    <property type="gene ID" value="LOC105626619"/>
</dbReference>
<dbReference type="KEGG" id="acep:105626619"/>
<dbReference type="PANTHER" id="PTHR43861">
    <property type="entry name" value="TRANS-ACONITATE 2-METHYLTRANSFERASE-RELATED"/>
    <property type="match status" value="1"/>
</dbReference>
<protein>
    <recommendedName>
        <fullName evidence="1">Methyltransferase type 12 domain-containing protein</fullName>
    </recommendedName>
</protein>
<evidence type="ECO:0000313" key="2">
    <source>
        <dbReference type="EnsemblMetazoa" id="XP_012063302.1"/>
    </source>
</evidence>
<dbReference type="EMBL" id="ADTU01005136">
    <property type="status" value="NOT_ANNOTATED_CDS"/>
    <property type="molecule type" value="Genomic_DNA"/>
</dbReference>
<evidence type="ECO:0000259" key="1">
    <source>
        <dbReference type="Pfam" id="PF08242"/>
    </source>
</evidence>
<dbReference type="CDD" id="cd02440">
    <property type="entry name" value="AdoMet_MTases"/>
    <property type="match status" value="1"/>
</dbReference>
<evidence type="ECO:0000313" key="3">
    <source>
        <dbReference type="Proteomes" id="UP000005205"/>
    </source>
</evidence>
<dbReference type="OrthoDB" id="8300214at2759"/>
<feature type="domain" description="Methyltransferase type 12" evidence="1">
    <location>
        <begin position="37"/>
        <end position="135"/>
    </location>
</feature>
<dbReference type="Gene3D" id="3.40.50.150">
    <property type="entry name" value="Vaccinia Virus protein VP39"/>
    <property type="match status" value="1"/>
</dbReference>
<dbReference type="AlphaFoldDB" id="A0A158P0J4"/>
<reference evidence="2" key="2">
    <citation type="submission" date="2016-04" db="UniProtKB">
        <authorList>
            <consortium name="EnsemblMetazoa"/>
        </authorList>
    </citation>
    <scope>IDENTIFICATION</scope>
</reference>
<dbReference type="EMBL" id="ADTU01005135">
    <property type="status" value="NOT_ANNOTATED_CDS"/>
    <property type="molecule type" value="Genomic_DNA"/>
</dbReference>
<accession>A0A158P0J4</accession>
<dbReference type="Proteomes" id="UP000005205">
    <property type="component" value="Unassembled WGS sequence"/>
</dbReference>
<gene>
    <name evidence="2" type="primary">105626619</name>
</gene>
<dbReference type="SUPFAM" id="SSF53335">
    <property type="entry name" value="S-adenosyl-L-methionine-dependent methyltransferases"/>
    <property type="match status" value="1"/>
</dbReference>
<dbReference type="InterPro" id="IPR013217">
    <property type="entry name" value="Methyltransf_12"/>
</dbReference>
<dbReference type="InterPro" id="IPR029063">
    <property type="entry name" value="SAM-dependent_MTases_sf"/>
</dbReference>
<reference evidence="3" key="1">
    <citation type="journal article" date="2011" name="PLoS Genet.">
        <title>The genome sequence of the leaf-cutter ant Atta cephalotes reveals insights into its obligate symbiotic lifestyle.</title>
        <authorList>
            <person name="Suen G."/>
            <person name="Teiling C."/>
            <person name="Li L."/>
            <person name="Holt C."/>
            <person name="Abouheif E."/>
            <person name="Bornberg-Bauer E."/>
            <person name="Bouffard P."/>
            <person name="Caldera E.J."/>
            <person name="Cash E."/>
            <person name="Cavanaugh A."/>
            <person name="Denas O."/>
            <person name="Elhaik E."/>
            <person name="Fave M.J."/>
            <person name="Gadau J."/>
            <person name="Gibson J.D."/>
            <person name="Graur D."/>
            <person name="Grubbs K.J."/>
            <person name="Hagen D.E."/>
            <person name="Harkins T.T."/>
            <person name="Helmkampf M."/>
            <person name="Hu H."/>
            <person name="Johnson B.R."/>
            <person name="Kim J."/>
            <person name="Marsh S.E."/>
            <person name="Moeller J.A."/>
            <person name="Munoz-Torres M.C."/>
            <person name="Murphy M.C."/>
            <person name="Naughton M.C."/>
            <person name="Nigam S."/>
            <person name="Overson R."/>
            <person name="Rajakumar R."/>
            <person name="Reese J.T."/>
            <person name="Scott J.J."/>
            <person name="Smith C.R."/>
            <person name="Tao S."/>
            <person name="Tsutsui N.D."/>
            <person name="Viljakainen L."/>
            <person name="Wissler L."/>
            <person name="Yandell M.D."/>
            <person name="Zimmer F."/>
            <person name="Taylor J."/>
            <person name="Slater S.C."/>
            <person name="Clifton S.W."/>
            <person name="Warren W.C."/>
            <person name="Elsik C.G."/>
            <person name="Smith C.D."/>
            <person name="Weinstock G.M."/>
            <person name="Gerardo N.M."/>
            <person name="Currie C.R."/>
        </authorList>
    </citation>
    <scope>NUCLEOTIDE SEQUENCE [LARGE SCALE GENOMIC DNA]</scope>
</reference>
<sequence>MVNPAKYISSNEMQKCIISIVIKEFTKNLKSISGICMDVGCGPGDITNNILLPSLDSNSVIIGTDIQMTMIEYAKKVYSHNTRLKFEMLDIQTKNLPEKYISKFNHIFSFFTLHWCDELRKVFENIYCMLQPGGTMLIVFPIHHVIFDVLKNIAHNFRFAPYLQNLNKYIPLFYNSAVPNEDLKDLLESIGFNVQHCKLWEDFFDTNPDVFLTSCLSVCTILDVIPPELKEEFEDEFRREYKIKLYVLFHRVISSLWLLHTGHGNACRAAKCDAVANKLTTPNMFIGYRVSFYQQAFLRAELFQGAELLAARKIAPLLHQFRQDRNKE</sequence>